<evidence type="ECO:0000313" key="6">
    <source>
        <dbReference type="Proteomes" id="UP001431209"/>
    </source>
</evidence>
<dbReference type="GO" id="GO:0005634">
    <property type="term" value="C:nucleus"/>
    <property type="evidence" value="ECO:0007669"/>
    <property type="project" value="TreeGrafter"/>
</dbReference>
<dbReference type="InterPro" id="IPR038765">
    <property type="entry name" value="Papain-like_cys_pep_sf"/>
</dbReference>
<sequence>MSLSDKSATLQSIGIKSGEQLTLKKSGSQTGIIQGYSVGPYVPISSPKSLFVRRTMPSDNSCLFHSCSYVLKNKSRTNAQELRQLCANIVAENPKKYNNAFLGMPNLSYTTWILNKDTWGGAIELSILSDYFSTEIVAFDTANMREDKYGENRDYSTRALIVYTGNHYDALALVENPGSSDYHDQVIFNTRDEHVMKKARDYAFEQYQKHLGGGQ</sequence>
<evidence type="ECO:0000256" key="2">
    <source>
        <dbReference type="ARBA" id="ARBA00022801"/>
    </source>
</evidence>
<dbReference type="GO" id="GO:0036503">
    <property type="term" value="P:ERAD pathway"/>
    <property type="evidence" value="ECO:0007669"/>
    <property type="project" value="TreeGrafter"/>
</dbReference>
<comment type="caution">
    <text evidence="5">The sequence shown here is derived from an EMBL/GenBank/DDBJ whole genome shotgun (WGS) entry which is preliminary data.</text>
</comment>
<dbReference type="Gene3D" id="3.90.70.80">
    <property type="match status" value="1"/>
</dbReference>
<dbReference type="PANTHER" id="PTHR13312:SF0">
    <property type="entry name" value="UBIQUITIN THIOESTERASE OTU1"/>
    <property type="match status" value="1"/>
</dbReference>
<dbReference type="PROSITE" id="PS50802">
    <property type="entry name" value="OTU"/>
    <property type="match status" value="1"/>
</dbReference>
<keyword evidence="3" id="KW-0833">Ubl conjugation pathway</keyword>
<dbReference type="CDD" id="cd22745">
    <property type="entry name" value="OTU_OTU1"/>
    <property type="match status" value="1"/>
</dbReference>
<name>A0AAW2YJ37_9EUKA</name>
<evidence type="ECO:0000313" key="5">
    <source>
        <dbReference type="EMBL" id="KAL0477393.1"/>
    </source>
</evidence>
<dbReference type="GO" id="GO:0030968">
    <property type="term" value="P:endoplasmic reticulum unfolded protein response"/>
    <property type="evidence" value="ECO:0007669"/>
    <property type="project" value="TreeGrafter"/>
</dbReference>
<dbReference type="GO" id="GO:0005829">
    <property type="term" value="C:cytosol"/>
    <property type="evidence" value="ECO:0007669"/>
    <property type="project" value="TreeGrafter"/>
</dbReference>
<comment type="catalytic activity">
    <reaction evidence="1 3">
        <text>Thiol-dependent hydrolysis of ester, thioester, amide, peptide and isopeptide bonds formed by the C-terminal Gly of ubiquitin (a 76-residue protein attached to proteins as an intracellular targeting signal).</text>
        <dbReference type="EC" id="3.4.19.12"/>
    </reaction>
</comment>
<reference evidence="5 6" key="1">
    <citation type="submission" date="2024-03" db="EMBL/GenBank/DDBJ databases">
        <title>The Acrasis kona genome and developmental transcriptomes reveal deep origins of eukaryotic multicellular pathways.</title>
        <authorList>
            <person name="Sheikh S."/>
            <person name="Fu C.-J."/>
            <person name="Brown M.W."/>
            <person name="Baldauf S.L."/>
        </authorList>
    </citation>
    <scope>NUCLEOTIDE SEQUENCE [LARGE SCALE GENOMIC DNA]</scope>
    <source>
        <strain evidence="5 6">ATCC MYA-3509</strain>
    </source>
</reference>
<keyword evidence="3" id="KW-0963">Cytoplasm</keyword>
<dbReference type="GO" id="GO:0016579">
    <property type="term" value="P:protein deubiquitination"/>
    <property type="evidence" value="ECO:0007669"/>
    <property type="project" value="TreeGrafter"/>
</dbReference>
<evidence type="ECO:0000256" key="1">
    <source>
        <dbReference type="ARBA" id="ARBA00000707"/>
    </source>
</evidence>
<dbReference type="AlphaFoldDB" id="A0AAW2YJ37"/>
<feature type="domain" description="OTU" evidence="4">
    <location>
        <begin position="51"/>
        <end position="174"/>
    </location>
</feature>
<dbReference type="PANTHER" id="PTHR13312">
    <property type="entry name" value="HIV-INDUCED PROTEIN-7-LIKE PROTEASE"/>
    <property type="match status" value="1"/>
</dbReference>
<dbReference type="Proteomes" id="UP001431209">
    <property type="component" value="Unassembled WGS sequence"/>
</dbReference>
<comment type="subcellular location">
    <subcellularLocation>
        <location evidence="3">Cytoplasm</location>
    </subcellularLocation>
</comment>
<keyword evidence="3" id="KW-0645">Protease</keyword>
<dbReference type="GO" id="GO:0004843">
    <property type="term" value="F:cysteine-type deubiquitinase activity"/>
    <property type="evidence" value="ECO:0007669"/>
    <property type="project" value="UniProtKB-UniRule"/>
</dbReference>
<keyword evidence="6" id="KW-1185">Reference proteome</keyword>
<accession>A0AAW2YJ37</accession>
<proteinExistence type="predicted"/>
<gene>
    <name evidence="5" type="ORF">AKO1_005799</name>
</gene>
<keyword evidence="2 3" id="KW-0378">Hydrolase</keyword>
<dbReference type="EC" id="3.4.19.12" evidence="3"/>
<dbReference type="Pfam" id="PF02338">
    <property type="entry name" value="OTU"/>
    <property type="match status" value="1"/>
</dbReference>
<comment type="function">
    <text evidence="3">Hydrolase that can remove conjugated ubiquitin from proteins and may therefore play an important regulatory role at the level of protein turnover by preventing degradation.</text>
</comment>
<protein>
    <recommendedName>
        <fullName evidence="3">Ubiquitin thioesterase OTU</fullName>
        <ecNumber evidence="3">3.4.19.12</ecNumber>
    </recommendedName>
</protein>
<keyword evidence="3" id="KW-0788">Thiol protease</keyword>
<organism evidence="5 6">
    <name type="scientific">Acrasis kona</name>
    <dbReference type="NCBI Taxonomy" id="1008807"/>
    <lineage>
        <taxon>Eukaryota</taxon>
        <taxon>Discoba</taxon>
        <taxon>Heterolobosea</taxon>
        <taxon>Tetramitia</taxon>
        <taxon>Eutetramitia</taxon>
        <taxon>Acrasidae</taxon>
        <taxon>Acrasis</taxon>
    </lineage>
</organism>
<evidence type="ECO:0000259" key="4">
    <source>
        <dbReference type="PROSITE" id="PS50802"/>
    </source>
</evidence>
<evidence type="ECO:0000256" key="3">
    <source>
        <dbReference type="RuleBase" id="RU367104"/>
    </source>
</evidence>
<dbReference type="EMBL" id="JAOPGA020000167">
    <property type="protein sequence ID" value="KAL0477393.1"/>
    <property type="molecule type" value="Genomic_DNA"/>
</dbReference>
<dbReference type="SUPFAM" id="SSF54001">
    <property type="entry name" value="Cysteine proteinases"/>
    <property type="match status" value="1"/>
</dbReference>
<dbReference type="InterPro" id="IPR003323">
    <property type="entry name" value="OTU_dom"/>
</dbReference>